<reference evidence="1 2" key="1">
    <citation type="submission" date="2019-10" db="EMBL/GenBank/DDBJ databases">
        <title>Draft Genome Assembly of Rhodococcus zopfii DSM44189.</title>
        <authorList>
            <person name="Sutton J.M."/>
            <person name="Akob D.M."/>
            <person name="Bushman T.J."/>
        </authorList>
    </citation>
    <scope>NUCLEOTIDE SEQUENCE [LARGE SCALE GENOMIC DNA]</scope>
    <source>
        <strain evidence="1 2">DSM 44189</strain>
    </source>
</reference>
<dbReference type="Proteomes" id="UP001275440">
    <property type="component" value="Unassembled WGS sequence"/>
</dbReference>
<dbReference type="SUPFAM" id="SSF55961">
    <property type="entry name" value="Bet v1-like"/>
    <property type="match status" value="1"/>
</dbReference>
<name>A0ABU3WX76_9NOCA</name>
<dbReference type="InterPro" id="IPR019587">
    <property type="entry name" value="Polyketide_cyclase/dehydratase"/>
</dbReference>
<dbReference type="CDD" id="cd07821">
    <property type="entry name" value="PYR_PYL_RCAR_like"/>
    <property type="match status" value="1"/>
</dbReference>
<dbReference type="InterPro" id="IPR023393">
    <property type="entry name" value="START-like_dom_sf"/>
</dbReference>
<dbReference type="Pfam" id="PF10604">
    <property type="entry name" value="Polyketide_cyc2"/>
    <property type="match status" value="1"/>
</dbReference>
<protein>
    <submittedName>
        <fullName evidence="1">SRPBCC family protein</fullName>
    </submittedName>
</protein>
<comment type="caution">
    <text evidence="1">The sequence shown here is derived from an EMBL/GenBank/DDBJ whole genome shotgun (WGS) entry which is preliminary data.</text>
</comment>
<gene>
    <name evidence="1" type="ORF">F8M49_29530</name>
</gene>
<dbReference type="EMBL" id="WBMO01000005">
    <property type="protein sequence ID" value="MDV2478518.1"/>
    <property type="molecule type" value="Genomic_DNA"/>
</dbReference>
<evidence type="ECO:0000313" key="2">
    <source>
        <dbReference type="Proteomes" id="UP001275440"/>
    </source>
</evidence>
<proteinExistence type="predicted"/>
<dbReference type="Gene3D" id="3.30.530.20">
    <property type="match status" value="1"/>
</dbReference>
<evidence type="ECO:0000313" key="1">
    <source>
        <dbReference type="EMBL" id="MDV2478518.1"/>
    </source>
</evidence>
<keyword evidence="2" id="KW-1185">Reference proteome</keyword>
<dbReference type="RefSeq" id="WP_072811785.1">
    <property type="nucleotide sequence ID" value="NZ_JAHWLX010000084.1"/>
</dbReference>
<organism evidence="1 2">
    <name type="scientific">Rhodococcus zopfii</name>
    <dbReference type="NCBI Taxonomy" id="43772"/>
    <lineage>
        <taxon>Bacteria</taxon>
        <taxon>Bacillati</taxon>
        <taxon>Actinomycetota</taxon>
        <taxon>Actinomycetes</taxon>
        <taxon>Mycobacteriales</taxon>
        <taxon>Nocardiaceae</taxon>
        <taxon>Rhodococcus</taxon>
    </lineage>
</organism>
<accession>A0ABU3WX76</accession>
<sequence>MASVTREITIAADADRAWQVLGDFTDGPVRMAPGFVLDSVLSEPGVRTVTFADGTVLREREITVDGRGRRLVYAIVGGTAPPEHDNASIQVSPLTDGRCTVTWTHDVLPAEFAPAWGRNMELVLDLFQKTLEGAQGISI</sequence>